<dbReference type="Pfam" id="PF17827">
    <property type="entry name" value="PrmC_N"/>
    <property type="match status" value="1"/>
</dbReference>
<dbReference type="EC" id="2.1.1.297" evidence="5"/>
<dbReference type="InterPro" id="IPR040758">
    <property type="entry name" value="PrmC_N"/>
</dbReference>
<evidence type="ECO:0000256" key="4">
    <source>
        <dbReference type="ARBA" id="ARBA00048391"/>
    </source>
</evidence>
<comment type="similarity">
    <text evidence="5">Belongs to the protein N5-glutamine methyltransferase family. PrmC subfamily.</text>
</comment>
<dbReference type="AlphaFoldDB" id="A0A6S6P7A0"/>
<dbReference type="SUPFAM" id="SSF53335">
    <property type="entry name" value="S-adenosyl-L-methionine-dependent methyltransferases"/>
    <property type="match status" value="1"/>
</dbReference>
<dbReference type="GO" id="GO:0102559">
    <property type="term" value="F:peptide chain release factor N(5)-glutamine methyltransferase activity"/>
    <property type="evidence" value="ECO:0007669"/>
    <property type="project" value="UniProtKB-EC"/>
</dbReference>
<evidence type="ECO:0000313" key="8">
    <source>
        <dbReference type="EMBL" id="BCI54475.1"/>
    </source>
</evidence>
<dbReference type="PANTHER" id="PTHR18895:SF74">
    <property type="entry name" value="MTRF1L RELEASE FACTOR GLUTAMINE METHYLTRANSFERASE"/>
    <property type="match status" value="1"/>
</dbReference>
<evidence type="ECO:0000259" key="6">
    <source>
        <dbReference type="Pfam" id="PF05175"/>
    </source>
</evidence>
<dbReference type="InterPro" id="IPR029063">
    <property type="entry name" value="SAM-dependent_MTases_sf"/>
</dbReference>
<keyword evidence="1 5" id="KW-0489">Methyltransferase</keyword>
<feature type="binding site" evidence="5">
    <location>
        <begin position="183"/>
        <end position="186"/>
    </location>
    <ligand>
        <name>substrate</name>
    </ligand>
</feature>
<dbReference type="Gene3D" id="3.40.50.150">
    <property type="entry name" value="Vaccinia Virus protein VP39"/>
    <property type="match status" value="1"/>
</dbReference>
<evidence type="ECO:0000256" key="3">
    <source>
        <dbReference type="ARBA" id="ARBA00022691"/>
    </source>
</evidence>
<gene>
    <name evidence="5 8" type="primary">prmC</name>
    <name evidence="8" type="ORF">NIIDNTM18_37530</name>
</gene>
<organism evidence="8 9">
    <name type="scientific">Mycolicibacterium litorale</name>
    <dbReference type="NCBI Taxonomy" id="758802"/>
    <lineage>
        <taxon>Bacteria</taxon>
        <taxon>Bacillati</taxon>
        <taxon>Actinomycetota</taxon>
        <taxon>Actinomycetes</taxon>
        <taxon>Mycobacteriales</taxon>
        <taxon>Mycobacteriaceae</taxon>
        <taxon>Mycolicibacterium</taxon>
    </lineage>
</organism>
<comment type="function">
    <text evidence="5">Methylates the class 1 translation termination release factors RF1/PrfA and RF2/PrfB on the glutamine residue of the universally conserved GGQ motif.</text>
</comment>
<reference evidence="8 9" key="1">
    <citation type="submission" date="2020-07" db="EMBL/GenBank/DDBJ databases">
        <title>Complete genome sequence of Mycolicibacterium litorale like strain isolated from cardiac implantable electronic device infection.</title>
        <authorList>
            <person name="Fukano H."/>
            <person name="Miyama H."/>
            <person name="Hoshino Y."/>
        </authorList>
    </citation>
    <scope>NUCLEOTIDE SEQUENCE [LARGE SCALE GENOMIC DNA]</scope>
    <source>
        <strain evidence="8 9">NIIDNTM18</strain>
    </source>
</reference>
<evidence type="ECO:0000256" key="1">
    <source>
        <dbReference type="ARBA" id="ARBA00022603"/>
    </source>
</evidence>
<evidence type="ECO:0000313" key="9">
    <source>
        <dbReference type="Proteomes" id="UP000515734"/>
    </source>
</evidence>
<dbReference type="Pfam" id="PF05175">
    <property type="entry name" value="MTS"/>
    <property type="match status" value="1"/>
</dbReference>
<keyword evidence="2 5" id="KW-0808">Transferase</keyword>
<dbReference type="InterPro" id="IPR050320">
    <property type="entry name" value="N5-glutamine_MTase"/>
</dbReference>
<dbReference type="RefSeq" id="WP_185292390.1">
    <property type="nucleotide sequence ID" value="NZ_AP023287.1"/>
</dbReference>
<evidence type="ECO:0000256" key="5">
    <source>
        <dbReference type="HAMAP-Rule" id="MF_02126"/>
    </source>
</evidence>
<dbReference type="CDD" id="cd02440">
    <property type="entry name" value="AdoMet_MTases"/>
    <property type="match status" value="1"/>
</dbReference>
<dbReference type="InterPro" id="IPR019874">
    <property type="entry name" value="RF_methyltr_PrmC"/>
</dbReference>
<comment type="caution">
    <text evidence="5">Lacks conserved residue(s) required for the propagation of feature annotation.</text>
</comment>
<dbReference type="HAMAP" id="MF_02126">
    <property type="entry name" value="RF_methyltr_PrmC"/>
    <property type="match status" value="1"/>
</dbReference>
<sequence>MSLRQAIDDAAARLAAAGVDSARVDAELLAAHAAGTERGRLMFADLPSGFEDRFRALVTERAKRIPLQHLTGTAAFGPVQLHVGPGVFIPRPETESMLEWVLRQDLPDEPVIVDLCTGSGALALALATTRPRARVIAVENSATALEYARRNLEGTGVELVDADVTASGLRPDLDGTVDLIVANPPYIPDGAALDPEVAEHDPAQALFGGADGMAVIDAIVTLAQRWLRPGGRCAVEHDDTTSELTAAAFRRTGAFDAVTARTDLNGRPRFVTARRRPATTEEAR</sequence>
<dbReference type="Gene3D" id="1.10.8.10">
    <property type="entry name" value="DNA helicase RuvA subunit, C-terminal domain"/>
    <property type="match status" value="1"/>
</dbReference>
<comment type="catalytic activity">
    <reaction evidence="4 5">
        <text>L-glutaminyl-[peptide chain release factor] + S-adenosyl-L-methionine = N(5)-methyl-L-glutaminyl-[peptide chain release factor] + S-adenosyl-L-homocysteine + H(+)</text>
        <dbReference type="Rhea" id="RHEA:42896"/>
        <dbReference type="Rhea" id="RHEA-COMP:10271"/>
        <dbReference type="Rhea" id="RHEA-COMP:10272"/>
        <dbReference type="ChEBI" id="CHEBI:15378"/>
        <dbReference type="ChEBI" id="CHEBI:30011"/>
        <dbReference type="ChEBI" id="CHEBI:57856"/>
        <dbReference type="ChEBI" id="CHEBI:59789"/>
        <dbReference type="ChEBI" id="CHEBI:61891"/>
        <dbReference type="EC" id="2.1.1.297"/>
    </reaction>
</comment>
<dbReference type="PANTHER" id="PTHR18895">
    <property type="entry name" value="HEMK METHYLTRANSFERASE"/>
    <property type="match status" value="1"/>
</dbReference>
<accession>A0A6S6P7A0</accession>
<dbReference type="PROSITE" id="PS00092">
    <property type="entry name" value="N6_MTASE"/>
    <property type="match status" value="1"/>
</dbReference>
<evidence type="ECO:0000259" key="7">
    <source>
        <dbReference type="Pfam" id="PF17827"/>
    </source>
</evidence>
<feature type="binding site" evidence="5">
    <location>
        <position position="183"/>
    </location>
    <ligand>
        <name>S-adenosyl-L-methionine</name>
        <dbReference type="ChEBI" id="CHEBI:59789"/>
    </ligand>
</feature>
<dbReference type="GO" id="GO:0032259">
    <property type="term" value="P:methylation"/>
    <property type="evidence" value="ECO:0007669"/>
    <property type="project" value="UniProtKB-KW"/>
</dbReference>
<dbReference type="NCBIfam" id="TIGR00536">
    <property type="entry name" value="hemK_fam"/>
    <property type="match status" value="1"/>
</dbReference>
<dbReference type="GO" id="GO:0003676">
    <property type="term" value="F:nucleic acid binding"/>
    <property type="evidence" value="ECO:0007669"/>
    <property type="project" value="InterPro"/>
</dbReference>
<dbReference type="NCBIfam" id="TIGR03534">
    <property type="entry name" value="RF_mod_PrmC"/>
    <property type="match status" value="1"/>
</dbReference>
<dbReference type="InterPro" id="IPR002052">
    <property type="entry name" value="DNA_methylase_N6_adenine_CS"/>
</dbReference>
<proteinExistence type="inferred from homology"/>
<dbReference type="Proteomes" id="UP000515734">
    <property type="component" value="Chromosome"/>
</dbReference>
<name>A0A6S6P7A0_9MYCO</name>
<feature type="domain" description="Release factor glutamine methyltransferase N-terminal" evidence="7">
    <location>
        <begin position="5"/>
        <end position="72"/>
    </location>
</feature>
<dbReference type="InterPro" id="IPR004556">
    <property type="entry name" value="HemK-like"/>
</dbReference>
<dbReference type="InterPro" id="IPR007848">
    <property type="entry name" value="Small_mtfrase_dom"/>
</dbReference>
<keyword evidence="3 5" id="KW-0949">S-adenosyl-L-methionine</keyword>
<evidence type="ECO:0000256" key="2">
    <source>
        <dbReference type="ARBA" id="ARBA00022679"/>
    </source>
</evidence>
<feature type="domain" description="Methyltransferase small" evidence="6">
    <location>
        <begin position="107"/>
        <end position="196"/>
    </location>
</feature>
<protein>
    <recommendedName>
        <fullName evidence="5">Release factor glutamine methyltransferase</fullName>
        <shortName evidence="5">RF MTase</shortName>
        <ecNumber evidence="5">2.1.1.297</ecNumber>
    </recommendedName>
    <alternativeName>
        <fullName evidence="5">N5-glutamine methyltransferase PrmC</fullName>
    </alternativeName>
    <alternativeName>
        <fullName evidence="5">Protein-(glutamine-N5) MTase PrmC</fullName>
    </alternativeName>
    <alternativeName>
        <fullName evidence="5">Protein-glutamine N-methyltransferase PrmC</fullName>
    </alternativeName>
</protein>
<dbReference type="EMBL" id="AP023287">
    <property type="protein sequence ID" value="BCI54475.1"/>
    <property type="molecule type" value="Genomic_DNA"/>
</dbReference>
<feature type="binding site" evidence="5">
    <location>
        <position position="139"/>
    </location>
    <ligand>
        <name>S-adenosyl-L-methionine</name>
        <dbReference type="ChEBI" id="CHEBI:59789"/>
    </ligand>
</feature>